<gene>
    <name evidence="2" type="ORF">ASPZODRAFT_2118013</name>
</gene>
<evidence type="ECO:0000313" key="3">
    <source>
        <dbReference type="Proteomes" id="UP000184188"/>
    </source>
</evidence>
<feature type="region of interest" description="Disordered" evidence="1">
    <location>
        <begin position="559"/>
        <end position="644"/>
    </location>
</feature>
<organism evidence="2 3">
    <name type="scientific">Penicilliopsis zonata CBS 506.65</name>
    <dbReference type="NCBI Taxonomy" id="1073090"/>
    <lineage>
        <taxon>Eukaryota</taxon>
        <taxon>Fungi</taxon>
        <taxon>Dikarya</taxon>
        <taxon>Ascomycota</taxon>
        <taxon>Pezizomycotina</taxon>
        <taxon>Eurotiomycetes</taxon>
        <taxon>Eurotiomycetidae</taxon>
        <taxon>Eurotiales</taxon>
        <taxon>Aspergillaceae</taxon>
        <taxon>Penicilliopsis</taxon>
    </lineage>
</organism>
<name>A0A1L9S7Q3_9EURO</name>
<reference evidence="3" key="1">
    <citation type="journal article" date="2017" name="Genome Biol.">
        <title>Comparative genomics reveals high biological diversity and specific adaptations in the industrially and medically important fungal genus Aspergillus.</title>
        <authorList>
            <person name="de Vries R.P."/>
            <person name="Riley R."/>
            <person name="Wiebenga A."/>
            <person name="Aguilar-Osorio G."/>
            <person name="Amillis S."/>
            <person name="Uchima C.A."/>
            <person name="Anderluh G."/>
            <person name="Asadollahi M."/>
            <person name="Askin M."/>
            <person name="Barry K."/>
            <person name="Battaglia E."/>
            <person name="Bayram O."/>
            <person name="Benocci T."/>
            <person name="Braus-Stromeyer S.A."/>
            <person name="Caldana C."/>
            <person name="Canovas D."/>
            <person name="Cerqueira G.C."/>
            <person name="Chen F."/>
            <person name="Chen W."/>
            <person name="Choi C."/>
            <person name="Clum A."/>
            <person name="Dos Santos R.A."/>
            <person name="Damasio A.R."/>
            <person name="Diallinas G."/>
            <person name="Emri T."/>
            <person name="Fekete E."/>
            <person name="Flipphi M."/>
            <person name="Freyberg S."/>
            <person name="Gallo A."/>
            <person name="Gournas C."/>
            <person name="Habgood R."/>
            <person name="Hainaut M."/>
            <person name="Harispe M.L."/>
            <person name="Henrissat B."/>
            <person name="Hilden K.S."/>
            <person name="Hope R."/>
            <person name="Hossain A."/>
            <person name="Karabika E."/>
            <person name="Karaffa L."/>
            <person name="Karanyi Z."/>
            <person name="Krasevec N."/>
            <person name="Kuo A."/>
            <person name="Kusch H."/>
            <person name="LaButti K."/>
            <person name="Lagendijk E.L."/>
            <person name="Lapidus A."/>
            <person name="Levasseur A."/>
            <person name="Lindquist E."/>
            <person name="Lipzen A."/>
            <person name="Logrieco A.F."/>
            <person name="MacCabe A."/>
            <person name="Maekelae M.R."/>
            <person name="Malavazi I."/>
            <person name="Melin P."/>
            <person name="Meyer V."/>
            <person name="Mielnichuk N."/>
            <person name="Miskei M."/>
            <person name="Molnar A.P."/>
            <person name="Mule G."/>
            <person name="Ngan C.Y."/>
            <person name="Orejas M."/>
            <person name="Orosz E."/>
            <person name="Ouedraogo J.P."/>
            <person name="Overkamp K.M."/>
            <person name="Park H.-S."/>
            <person name="Perrone G."/>
            <person name="Piumi F."/>
            <person name="Punt P.J."/>
            <person name="Ram A.F."/>
            <person name="Ramon A."/>
            <person name="Rauscher S."/>
            <person name="Record E."/>
            <person name="Riano-Pachon D.M."/>
            <person name="Robert V."/>
            <person name="Roehrig J."/>
            <person name="Ruller R."/>
            <person name="Salamov A."/>
            <person name="Salih N.S."/>
            <person name="Samson R.A."/>
            <person name="Sandor E."/>
            <person name="Sanguinetti M."/>
            <person name="Schuetze T."/>
            <person name="Sepcic K."/>
            <person name="Shelest E."/>
            <person name="Sherlock G."/>
            <person name="Sophianopoulou V."/>
            <person name="Squina F.M."/>
            <person name="Sun H."/>
            <person name="Susca A."/>
            <person name="Todd R.B."/>
            <person name="Tsang A."/>
            <person name="Unkles S.E."/>
            <person name="van de Wiele N."/>
            <person name="van Rossen-Uffink D."/>
            <person name="Oliveira J.V."/>
            <person name="Vesth T.C."/>
            <person name="Visser J."/>
            <person name="Yu J.-H."/>
            <person name="Zhou M."/>
            <person name="Andersen M.R."/>
            <person name="Archer D.B."/>
            <person name="Baker S.E."/>
            <person name="Benoit I."/>
            <person name="Brakhage A.A."/>
            <person name="Braus G.H."/>
            <person name="Fischer R."/>
            <person name="Frisvad J.C."/>
            <person name="Goldman G.H."/>
            <person name="Houbraken J."/>
            <person name="Oakley B."/>
            <person name="Pocsi I."/>
            <person name="Scazzocchio C."/>
            <person name="Seiboth B."/>
            <person name="vanKuyk P.A."/>
            <person name="Wortman J."/>
            <person name="Dyer P.S."/>
            <person name="Grigoriev I.V."/>
        </authorList>
    </citation>
    <scope>NUCLEOTIDE SEQUENCE [LARGE SCALE GENOMIC DNA]</scope>
    <source>
        <strain evidence="3">CBS 506.65</strain>
    </source>
</reference>
<dbReference type="GeneID" id="34614241"/>
<evidence type="ECO:0000313" key="2">
    <source>
        <dbReference type="EMBL" id="OJJ43182.1"/>
    </source>
</evidence>
<dbReference type="VEuPathDB" id="FungiDB:ASPZODRAFT_2118013"/>
<sequence>METIHESGPGLGLALEKHPSQSREVWSGPVHFQPASHIFRHSRRSTWREAGMTIGALSRHTGMQQNGDAMYVKGEWHSEQGWLPNDTEPVGNDFITVLEPQESTGRGVCIDFRKCKANITDGSPDGKIPEGDLARLMALKPYLEVHFAQAAGLKYCLAAINNHFEPDDSASEVLQPTEFCFTVIPGVLMMWVGLKGGRETGSRGSGQTSLIFAPNSTSLSPIPSGRTASIIFSQNTMTNLFLKPALQSNSAIDEQKGIQSSTKKGDTGLGLDFTLISSKVNFPGISYHSSLGSDSYHLDGLSIDVNSAPSHLTVDGKTRPTSNFRPFNMQWTSETERLNWWRTWDAGKGPSGHREGEFEVTLSFSGTGQWQGSSDPTRHPNQLGVALIFDNNFTVESKSNEPSFWKSLCGERSEIPPQYKDSRPPVPAFNIHLNPLDYFLTTNLLLPGQYVFQADQPVPGSAGDQYGLATPRDAILTGWESAEENIVSCLHGQEQPRSLHHRDFEKLIQSNDGQPSYTNHVANASVLDRVSNYEQAVLQDMQKILDDLKHEVARLSDEVKRQDKEIKKAQEKMERETDPQRKIAEAAEVKRLEEKKAQTERDANDAAIQKEKVAQDAKETQSHRVDHEHEKEREQEKAALKRKV</sequence>
<evidence type="ECO:0000256" key="1">
    <source>
        <dbReference type="SAM" id="MobiDB-lite"/>
    </source>
</evidence>
<protein>
    <submittedName>
        <fullName evidence="2">Uncharacterized protein</fullName>
    </submittedName>
</protein>
<dbReference type="AlphaFoldDB" id="A0A1L9S7Q3"/>
<keyword evidence="3" id="KW-1185">Reference proteome</keyword>
<dbReference type="EMBL" id="KV878353">
    <property type="protein sequence ID" value="OJJ43182.1"/>
    <property type="molecule type" value="Genomic_DNA"/>
</dbReference>
<dbReference type="OrthoDB" id="5083627at2759"/>
<accession>A0A1L9S7Q3</accession>
<proteinExistence type="predicted"/>
<dbReference type="RefSeq" id="XP_022577692.1">
    <property type="nucleotide sequence ID" value="XM_022727777.1"/>
</dbReference>
<dbReference type="Proteomes" id="UP000184188">
    <property type="component" value="Unassembled WGS sequence"/>
</dbReference>